<dbReference type="InterPro" id="IPR016181">
    <property type="entry name" value="Acyl_CoA_acyltransferase"/>
</dbReference>
<dbReference type="SUPFAM" id="SSF55729">
    <property type="entry name" value="Acyl-CoA N-acyltransferases (Nat)"/>
    <property type="match status" value="1"/>
</dbReference>
<feature type="binding site" evidence="18">
    <location>
        <position position="130"/>
    </location>
    <ligand>
        <name>[4Fe-4S] cluster</name>
        <dbReference type="ChEBI" id="CHEBI:49883"/>
        <note>4Fe-4S-S-AdoMet</note>
    </ligand>
</feature>
<evidence type="ECO:0000256" key="3">
    <source>
        <dbReference type="ARBA" id="ARBA00020266"/>
    </source>
</evidence>
<dbReference type="SFLD" id="SFLDG01086">
    <property type="entry name" value="elongater_protein-like"/>
    <property type="match status" value="1"/>
</dbReference>
<gene>
    <name evidence="22" type="ORF">T310_4090</name>
</gene>
<dbReference type="SMART" id="SM00729">
    <property type="entry name" value="Elp3"/>
    <property type="match status" value="1"/>
</dbReference>
<dbReference type="GO" id="GO:0140018">
    <property type="term" value="P:regulation of cytoplasmic translational fidelity"/>
    <property type="evidence" value="ECO:0007669"/>
    <property type="project" value="EnsemblFungi"/>
</dbReference>
<evidence type="ECO:0000256" key="2">
    <source>
        <dbReference type="ARBA" id="ARBA00005494"/>
    </source>
</evidence>
<keyword evidence="9 17" id="KW-0479">Metal-binding</keyword>
<dbReference type="FunFam" id="3.40.630.30:FF:000003">
    <property type="entry name" value="Elongator complex protein 3"/>
    <property type="match status" value="1"/>
</dbReference>
<dbReference type="Pfam" id="PF23613">
    <property type="entry name" value="ELP3_N"/>
    <property type="match status" value="1"/>
</dbReference>
<comment type="caution">
    <text evidence="22">The sequence shown here is derived from an EMBL/GenBank/DDBJ whole genome shotgun (WGS) entry which is preliminary data.</text>
</comment>
<evidence type="ECO:0000256" key="12">
    <source>
        <dbReference type="ARBA" id="ARBA00023004"/>
    </source>
</evidence>
<organism evidence="22 23">
    <name type="scientific">Rasamsonia emersonii (strain ATCC 16479 / CBS 393.64 / IMI 116815)</name>
    <dbReference type="NCBI Taxonomy" id="1408163"/>
    <lineage>
        <taxon>Eukaryota</taxon>
        <taxon>Fungi</taxon>
        <taxon>Dikarya</taxon>
        <taxon>Ascomycota</taxon>
        <taxon>Pezizomycotina</taxon>
        <taxon>Eurotiomycetes</taxon>
        <taxon>Eurotiomycetidae</taxon>
        <taxon>Eurotiales</taxon>
        <taxon>Trichocomaceae</taxon>
        <taxon>Rasamsonia</taxon>
    </lineage>
</organism>
<keyword evidence="14" id="KW-0496">Mitochondrion</keyword>
<dbReference type="Proteomes" id="UP000053958">
    <property type="component" value="Unassembled WGS sequence"/>
</dbReference>
<evidence type="ECO:0000313" key="23">
    <source>
        <dbReference type="Proteomes" id="UP000053958"/>
    </source>
</evidence>
<keyword evidence="5 17" id="KW-0820">tRNA-binding</keyword>
<evidence type="ECO:0000256" key="14">
    <source>
        <dbReference type="ARBA" id="ARBA00023128"/>
    </source>
</evidence>
<evidence type="ECO:0000256" key="17">
    <source>
        <dbReference type="PIRNR" id="PIRNR005669"/>
    </source>
</evidence>
<evidence type="ECO:0000256" key="18">
    <source>
        <dbReference type="PIRSR" id="PIRSR005669-1"/>
    </source>
</evidence>
<protein>
    <recommendedName>
        <fullName evidence="3 17">Elongator complex protein 3</fullName>
        <ecNumber evidence="17">2.3.1.-</ecNumber>
    </recommendedName>
</protein>
<dbReference type="PIRSF" id="PIRSF005669">
    <property type="entry name" value="Hist_AcTrfase_ELP3"/>
    <property type="match status" value="1"/>
</dbReference>
<name>A0A0F4YVP1_RASE3</name>
<dbReference type="InterPro" id="IPR034687">
    <property type="entry name" value="ELP3-like"/>
</dbReference>
<evidence type="ECO:0000256" key="13">
    <source>
        <dbReference type="ARBA" id="ARBA00023014"/>
    </source>
</evidence>
<feature type="region of interest" description="Disordered" evidence="19">
    <location>
        <begin position="1"/>
        <end position="20"/>
    </location>
</feature>
<keyword evidence="4" id="KW-0004">4Fe-4S</keyword>
<evidence type="ECO:0000256" key="16">
    <source>
        <dbReference type="ARBA" id="ARBA00047372"/>
    </source>
</evidence>
<dbReference type="UniPathway" id="UPA00988"/>
<feature type="binding site" evidence="18">
    <location>
        <position position="120"/>
    </location>
    <ligand>
        <name>[4Fe-4S] cluster</name>
        <dbReference type="ChEBI" id="CHEBI:49883"/>
        <note>4Fe-4S-S-AdoMet</note>
    </ligand>
</feature>
<dbReference type="GO" id="GO:0000049">
    <property type="term" value="F:tRNA binding"/>
    <property type="evidence" value="ECO:0007669"/>
    <property type="project" value="UniProtKB-KW"/>
</dbReference>
<evidence type="ECO:0000256" key="1">
    <source>
        <dbReference type="ARBA" id="ARBA00005043"/>
    </source>
</evidence>
<feature type="domain" description="N-acetyltransferase" evidence="20">
    <location>
        <begin position="417"/>
        <end position="575"/>
    </location>
</feature>
<dbReference type="SFLD" id="SFLDS00029">
    <property type="entry name" value="Radical_SAM"/>
    <property type="match status" value="1"/>
</dbReference>
<feature type="binding site" evidence="18">
    <location>
        <position position="133"/>
    </location>
    <ligand>
        <name>[4Fe-4S] cluster</name>
        <dbReference type="ChEBI" id="CHEBI:49883"/>
        <note>4Fe-4S-S-AdoMet</note>
    </ligand>
</feature>
<dbReference type="SFLD" id="SFLDF00344">
    <property type="entry name" value="ELP3-like"/>
    <property type="match status" value="1"/>
</dbReference>
<evidence type="ECO:0000256" key="7">
    <source>
        <dbReference type="ARBA" id="ARBA00022691"/>
    </source>
</evidence>
<dbReference type="CDD" id="cd01335">
    <property type="entry name" value="Radical_SAM"/>
    <property type="match status" value="1"/>
</dbReference>
<comment type="cofactor">
    <cofactor evidence="17 18">
        <name>[4Fe-4S] cluster</name>
        <dbReference type="ChEBI" id="CHEBI:49883"/>
    </cofactor>
    <text evidence="17 18">Binds 1 [4Fe-4S] cluster. The cluster is coordinated with 3 cysteines and an exchangeable S-adenosyl-L-methionine.</text>
</comment>
<dbReference type="RefSeq" id="XP_013328538.1">
    <property type="nucleotide sequence ID" value="XM_013473084.1"/>
</dbReference>
<accession>A0A0F4YVP1</accession>
<keyword evidence="15 17" id="KW-0012">Acyltransferase</keyword>
<evidence type="ECO:0000256" key="8">
    <source>
        <dbReference type="ARBA" id="ARBA00022694"/>
    </source>
</evidence>
<dbReference type="EMBL" id="LASV01000164">
    <property type="protein sequence ID" value="KKA21926.1"/>
    <property type="molecule type" value="Genomic_DNA"/>
</dbReference>
<dbReference type="STRING" id="1408163.A0A0F4YVP1"/>
<dbReference type="GO" id="GO:0033588">
    <property type="term" value="C:elongator holoenzyme complex"/>
    <property type="evidence" value="ECO:0007669"/>
    <property type="project" value="EnsemblFungi"/>
</dbReference>
<reference evidence="22 23" key="1">
    <citation type="submission" date="2015-04" db="EMBL/GenBank/DDBJ databases">
        <authorList>
            <person name="Heijne W.H."/>
            <person name="Fedorova N.D."/>
            <person name="Nierman W.C."/>
            <person name="Vollebregt A.W."/>
            <person name="Zhao Z."/>
            <person name="Wu L."/>
            <person name="Kumar M."/>
            <person name="Stam H."/>
            <person name="van den Berg M.A."/>
            <person name="Pel H.J."/>
        </authorList>
    </citation>
    <scope>NUCLEOTIDE SEQUENCE [LARGE SCALE GENOMIC DNA]</scope>
    <source>
        <strain evidence="22 23">CBS 393.64</strain>
    </source>
</reference>
<dbReference type="AlphaFoldDB" id="A0A0F4YVP1"/>
<dbReference type="GO" id="GO:0106261">
    <property type="term" value="F:tRNA uridine(34) acetyltransferase activity"/>
    <property type="evidence" value="ECO:0007669"/>
    <property type="project" value="UniProtKB-EC"/>
</dbReference>
<dbReference type="InterPro" id="IPR006638">
    <property type="entry name" value="Elp3/MiaA/NifB-like_rSAM"/>
</dbReference>
<evidence type="ECO:0000256" key="19">
    <source>
        <dbReference type="SAM" id="MobiDB-lite"/>
    </source>
</evidence>
<comment type="function">
    <text evidence="17">Catalytic tRNA acetyltransferase subunit of the elongator complex, which is required for multiple tRNA modifications, including mcm5U (5-methoxycarbonylmethyl uridine), mcm5s2U (5-methoxycarbonylmethyl-2-thiouridine), and ncm5U (5-carbamoylmethyl uridine). In the elongator complex, acts as a tRNA uridine(34) acetyltransferase by mediating formation of carboxymethyluridine in the wobble base at position 34 in tRNAs.</text>
</comment>
<dbReference type="PANTHER" id="PTHR11135">
    <property type="entry name" value="HISTONE ACETYLTRANSFERASE-RELATED"/>
    <property type="match status" value="1"/>
</dbReference>
<keyword evidence="6 17" id="KW-0808">Transferase</keyword>
<keyword evidence="7 17" id="KW-0949">S-adenosyl-L-methionine</keyword>
<dbReference type="GeneID" id="25316439"/>
<dbReference type="Pfam" id="PF16199">
    <property type="entry name" value="Radical_SAM_C"/>
    <property type="match status" value="1"/>
</dbReference>
<comment type="similarity">
    <text evidence="2 17">Belongs to the ELP3 family.</text>
</comment>
<comment type="catalytic activity">
    <reaction evidence="16">
        <text>uridine(34) in tRNA + acetyl-CoA + S-adenosyl-L-methionine + H2O = 5-(carboxymethyl)uridine(34) in tRNA + 5'-deoxyadenosine + L-methionine + CoA + 2 H(+)</text>
        <dbReference type="Rhea" id="RHEA:61020"/>
        <dbReference type="Rhea" id="RHEA-COMP:10407"/>
        <dbReference type="Rhea" id="RHEA-COMP:11727"/>
        <dbReference type="ChEBI" id="CHEBI:15377"/>
        <dbReference type="ChEBI" id="CHEBI:15378"/>
        <dbReference type="ChEBI" id="CHEBI:17319"/>
        <dbReference type="ChEBI" id="CHEBI:57287"/>
        <dbReference type="ChEBI" id="CHEBI:57288"/>
        <dbReference type="ChEBI" id="CHEBI:57844"/>
        <dbReference type="ChEBI" id="CHEBI:59789"/>
        <dbReference type="ChEBI" id="CHEBI:65315"/>
        <dbReference type="ChEBI" id="CHEBI:74882"/>
        <dbReference type="EC" id="2.3.1.311"/>
    </reaction>
    <physiologicalReaction direction="left-to-right" evidence="16">
        <dbReference type="Rhea" id="RHEA:61021"/>
    </physiologicalReaction>
</comment>
<keyword evidence="8 17" id="KW-0819">tRNA processing</keyword>
<dbReference type="InterPro" id="IPR039661">
    <property type="entry name" value="ELP3"/>
</dbReference>
<evidence type="ECO:0000256" key="6">
    <source>
        <dbReference type="ARBA" id="ARBA00022679"/>
    </source>
</evidence>
<proteinExistence type="inferred from homology"/>
<dbReference type="SUPFAM" id="SSF102114">
    <property type="entry name" value="Radical SAM enzymes"/>
    <property type="match status" value="1"/>
</dbReference>
<dbReference type="GO" id="GO:0002926">
    <property type="term" value="P:tRNA wobble base 5-methoxycarbonylmethyl-2-thiouridinylation"/>
    <property type="evidence" value="ECO:0007669"/>
    <property type="project" value="EnsemblFungi"/>
</dbReference>
<evidence type="ECO:0000256" key="4">
    <source>
        <dbReference type="ARBA" id="ARBA00022485"/>
    </source>
</evidence>
<dbReference type="GO" id="GO:0046872">
    <property type="term" value="F:metal ion binding"/>
    <property type="evidence" value="ECO:0007669"/>
    <property type="project" value="UniProtKB-KW"/>
</dbReference>
<dbReference type="PROSITE" id="PS51918">
    <property type="entry name" value="RADICAL_SAM"/>
    <property type="match status" value="1"/>
</dbReference>
<keyword evidence="23" id="KW-1185">Reference proteome</keyword>
<keyword evidence="13 17" id="KW-0411">Iron-sulfur</keyword>
<dbReference type="InterPro" id="IPR058240">
    <property type="entry name" value="rSAM_sf"/>
</dbReference>
<comment type="pathway">
    <text evidence="1">tRNA modification; 5-methoxycarbonylmethyl-2-thiouridine-tRNA biosynthesis.</text>
</comment>
<keyword evidence="11" id="KW-0809">Transit peptide</keyword>
<dbReference type="OrthoDB" id="10265243at2759"/>
<dbReference type="GO" id="GO:0005737">
    <property type="term" value="C:cytoplasm"/>
    <property type="evidence" value="ECO:0007669"/>
    <property type="project" value="EnsemblFungi"/>
</dbReference>
<evidence type="ECO:0000256" key="10">
    <source>
        <dbReference type="ARBA" id="ARBA00022884"/>
    </source>
</evidence>
<keyword evidence="10" id="KW-0694">RNA-binding</keyword>
<dbReference type="NCBIfam" id="TIGR01211">
    <property type="entry name" value="ELP3"/>
    <property type="match status" value="1"/>
</dbReference>
<dbReference type="PANTHER" id="PTHR11135:SF0">
    <property type="entry name" value="ELONGATOR COMPLEX PROTEIN 3"/>
    <property type="match status" value="1"/>
</dbReference>
<evidence type="ECO:0000256" key="11">
    <source>
        <dbReference type="ARBA" id="ARBA00022946"/>
    </source>
</evidence>
<evidence type="ECO:0000256" key="9">
    <source>
        <dbReference type="ARBA" id="ARBA00022723"/>
    </source>
</evidence>
<dbReference type="Pfam" id="PF04055">
    <property type="entry name" value="Radical_SAM"/>
    <property type="match status" value="1"/>
</dbReference>
<dbReference type="EC" id="2.3.1.-" evidence="17"/>
<dbReference type="InterPro" id="IPR007197">
    <property type="entry name" value="rSAM"/>
</dbReference>
<evidence type="ECO:0000259" key="20">
    <source>
        <dbReference type="PROSITE" id="PS51186"/>
    </source>
</evidence>
<dbReference type="GO" id="GO:0051539">
    <property type="term" value="F:4 iron, 4 sulfur cluster binding"/>
    <property type="evidence" value="ECO:0007669"/>
    <property type="project" value="UniProtKB-KW"/>
</dbReference>
<evidence type="ECO:0000259" key="21">
    <source>
        <dbReference type="PROSITE" id="PS51918"/>
    </source>
</evidence>
<sequence length="575" mass="65339">MATETMTMPPKSQHKLHKKAKLPPENERYMRACSDIANALIQEYEAQRDPTKPKKDINLNKLRGQVSKKHCLSTQPPLTAIIAAVPEHYKKYILPKLIAKPIRTSSGIAVVAVMCKPHRCPHIAYTGNICVYCPGGPDSDFEYSTQSYTGYEPTSMRAIRARYDPFEQARGRVDQIRSLGHSVDKVEYIIMGGTFMSLPEDYRESFIAQLHNALSGYQTDNVDEAVQAGEMSNIKCVGITIETRPDYCLDTHLSAMLRYGCTRLEIGVQSLYEDVARDTNRGHTVAAVAETFKLAKDAGFKVVSHMMPDLPNVGMERDLEQFREYFENPAFRTDGLKIYPTLVIRGTGLYELWRTGRYKNYTPNALIDLVARILALVPPWTRIYRVQRDIPMPLVTSGVENGNLRELALSRMKDFGTTCRDVRTREVGINEVKNKIRPGQIELVRRDYMANGGWETFLAYEDPKQDILIGLLRLRKCSPTHTFRPELTGQQTSIVRELHVYGLAVPLHGRDERKFQHRGFGTLLMEEAERIAREEHGSRKISVISGVGVRSYYARLGYHLDGPYMSKMLDPLDEE</sequence>
<dbReference type="PROSITE" id="PS51186">
    <property type="entry name" value="GNAT"/>
    <property type="match status" value="1"/>
</dbReference>
<evidence type="ECO:0000256" key="15">
    <source>
        <dbReference type="ARBA" id="ARBA00023315"/>
    </source>
</evidence>
<dbReference type="InterPro" id="IPR000182">
    <property type="entry name" value="GNAT_dom"/>
</dbReference>
<dbReference type="Pfam" id="PF00583">
    <property type="entry name" value="Acetyltransf_1"/>
    <property type="match status" value="1"/>
</dbReference>
<keyword evidence="12 18" id="KW-0408">Iron</keyword>
<dbReference type="InterPro" id="IPR032432">
    <property type="entry name" value="Radical_SAM_C"/>
</dbReference>
<dbReference type="GO" id="GO:0005634">
    <property type="term" value="C:nucleus"/>
    <property type="evidence" value="ECO:0007669"/>
    <property type="project" value="EnsemblFungi"/>
</dbReference>
<dbReference type="InterPro" id="IPR056591">
    <property type="entry name" value="ELP3-like_N"/>
</dbReference>
<evidence type="ECO:0000313" key="22">
    <source>
        <dbReference type="EMBL" id="KKA21926.1"/>
    </source>
</evidence>
<dbReference type="Gene3D" id="3.40.630.30">
    <property type="match status" value="1"/>
</dbReference>
<feature type="domain" description="Radical SAM core" evidence="21">
    <location>
        <begin position="103"/>
        <end position="393"/>
    </location>
</feature>
<evidence type="ECO:0000256" key="5">
    <source>
        <dbReference type="ARBA" id="ARBA00022555"/>
    </source>
</evidence>